<dbReference type="SMART" id="SM00257">
    <property type="entry name" value="LysM"/>
    <property type="match status" value="1"/>
</dbReference>
<dbReference type="PANTHER" id="PTHR34700:SF4">
    <property type="entry name" value="PHAGE-LIKE ELEMENT PBSX PROTEIN XKDP"/>
    <property type="match status" value="1"/>
</dbReference>
<keyword evidence="2" id="KW-0812">Transmembrane</keyword>
<feature type="transmembrane region" description="Helical" evidence="2">
    <location>
        <begin position="12"/>
        <end position="32"/>
    </location>
</feature>
<feature type="domain" description="LysM" evidence="3">
    <location>
        <begin position="415"/>
        <end position="464"/>
    </location>
</feature>
<accession>A0AAE4B2M8</accession>
<feature type="compositionally biased region" description="Low complexity" evidence="1">
    <location>
        <begin position="205"/>
        <end position="258"/>
    </location>
</feature>
<evidence type="ECO:0000259" key="3">
    <source>
        <dbReference type="PROSITE" id="PS51782"/>
    </source>
</evidence>
<keyword evidence="5" id="KW-1185">Reference proteome</keyword>
<reference evidence="4" key="1">
    <citation type="submission" date="2022-07" db="EMBL/GenBank/DDBJ databases">
        <authorList>
            <person name="Otstavnykh N."/>
            <person name="Isaeva M."/>
            <person name="Bystritskaya E."/>
        </authorList>
    </citation>
    <scope>NUCLEOTIDE SEQUENCE</scope>
    <source>
        <strain evidence="4">KCTC 52189</strain>
    </source>
</reference>
<dbReference type="RefSeq" id="WP_306734442.1">
    <property type="nucleotide sequence ID" value="NZ_JANHAX010000001.1"/>
</dbReference>
<gene>
    <name evidence="4" type="ORF">NO357_04670</name>
</gene>
<dbReference type="InterPro" id="IPR036779">
    <property type="entry name" value="LysM_dom_sf"/>
</dbReference>
<dbReference type="CDD" id="cd00118">
    <property type="entry name" value="LysM"/>
    <property type="match status" value="1"/>
</dbReference>
<dbReference type="InterPro" id="IPR052196">
    <property type="entry name" value="Bact_Kbp"/>
</dbReference>
<dbReference type="Pfam" id="PF01476">
    <property type="entry name" value="LysM"/>
    <property type="match status" value="1"/>
</dbReference>
<feature type="region of interest" description="Disordered" evidence="1">
    <location>
        <begin position="205"/>
        <end position="286"/>
    </location>
</feature>
<keyword evidence="2" id="KW-0472">Membrane</keyword>
<evidence type="ECO:0000313" key="5">
    <source>
        <dbReference type="Proteomes" id="UP001226762"/>
    </source>
</evidence>
<organism evidence="4 5">
    <name type="scientific">Marimonas arenosa</name>
    <dbReference type="NCBI Taxonomy" id="1795305"/>
    <lineage>
        <taxon>Bacteria</taxon>
        <taxon>Pseudomonadati</taxon>
        <taxon>Pseudomonadota</taxon>
        <taxon>Alphaproteobacteria</taxon>
        <taxon>Rhodobacterales</taxon>
        <taxon>Paracoccaceae</taxon>
        <taxon>Marimonas</taxon>
    </lineage>
</organism>
<proteinExistence type="predicted"/>
<dbReference type="AlphaFoldDB" id="A0AAE4B2M8"/>
<dbReference type="EMBL" id="JANHAX010000001">
    <property type="protein sequence ID" value="MDQ2089193.1"/>
    <property type="molecule type" value="Genomic_DNA"/>
</dbReference>
<dbReference type="PANTHER" id="PTHR34700">
    <property type="entry name" value="POTASSIUM BINDING PROTEIN KBP"/>
    <property type="match status" value="1"/>
</dbReference>
<protein>
    <submittedName>
        <fullName evidence="4">LysM peptidoglycan-binding domain-containing protein</fullName>
    </submittedName>
</protein>
<feature type="region of interest" description="Disordered" evidence="1">
    <location>
        <begin position="37"/>
        <end position="83"/>
    </location>
</feature>
<reference evidence="4" key="2">
    <citation type="submission" date="2023-02" db="EMBL/GenBank/DDBJ databases">
        <title>'Rhodoalgimonas zhirmunskyi' gen. nov., isolated from a red alga.</title>
        <authorList>
            <person name="Nedashkovskaya O.I."/>
            <person name="Otstavnykh N.Y."/>
            <person name="Bystritskaya E.P."/>
            <person name="Balabanova L.A."/>
            <person name="Isaeva M.P."/>
        </authorList>
    </citation>
    <scope>NUCLEOTIDE SEQUENCE</scope>
    <source>
        <strain evidence="4">KCTC 52189</strain>
    </source>
</reference>
<dbReference type="Gene3D" id="3.10.350.10">
    <property type="entry name" value="LysM domain"/>
    <property type="match status" value="1"/>
</dbReference>
<sequence>MSERTGLSGAQGLMLAGVAALAVAAGVAWYSGAFAPGEEASSDGTPVAVAVPKKSPAPEDDSVIAPPSEADTAGQAEDPAPSAEKVISEALATALERAGEGSAATEDTVLAPRSPRFDLVRVEPDGSTTVAGRAEPGSEVTIELDGLAAARVAAAGDGSFVQFLQLEPSNNPRRIRLRMALADGTVLFSDGSALIAPMPAVVPVEPASPQAAPDQQQPTDIAEAETPSPAEAADPAPGAMSEEPAPAARAESEVAAAPGPRPDPQPAPASEAPSGDALASAENPAPAPRAPAVIITRSDGATLVQPPAPVGDTMPPEVMSAVALDTITYSEEGEVELSGRGQGSGFVRVYVDNRPVTTSRISPDGNWRTGLPDVDTGVYTLRVDELDEEGEVVSRVETPFKREAQEVLAEVGTVTAITVQPGNTLWAIARDAYGEGLLYVRLFEANKDRIRDPDLIYPGQVFDIPRD</sequence>
<dbReference type="PROSITE" id="PS51782">
    <property type="entry name" value="LYSM"/>
    <property type="match status" value="1"/>
</dbReference>
<evidence type="ECO:0000256" key="1">
    <source>
        <dbReference type="SAM" id="MobiDB-lite"/>
    </source>
</evidence>
<dbReference type="Proteomes" id="UP001226762">
    <property type="component" value="Unassembled WGS sequence"/>
</dbReference>
<evidence type="ECO:0000256" key="2">
    <source>
        <dbReference type="SAM" id="Phobius"/>
    </source>
</evidence>
<comment type="caution">
    <text evidence="4">The sequence shown here is derived from an EMBL/GenBank/DDBJ whole genome shotgun (WGS) entry which is preliminary data.</text>
</comment>
<name>A0AAE4B2M8_9RHOB</name>
<dbReference type="InterPro" id="IPR018392">
    <property type="entry name" value="LysM"/>
</dbReference>
<keyword evidence="2" id="KW-1133">Transmembrane helix</keyword>
<evidence type="ECO:0000313" key="4">
    <source>
        <dbReference type="EMBL" id="MDQ2089193.1"/>
    </source>
</evidence>